<protein>
    <submittedName>
        <fullName evidence="1">Uncharacterized protein</fullName>
    </submittedName>
</protein>
<dbReference type="PANTHER" id="PTHR38795">
    <property type="entry name" value="DUF6604 DOMAIN-CONTAINING PROTEIN"/>
    <property type="match status" value="1"/>
</dbReference>
<keyword evidence="2" id="KW-1185">Reference proteome</keyword>
<name>A0A8S0X1J0_CYCAE</name>
<organism evidence="1 2">
    <name type="scientific">Cyclocybe aegerita</name>
    <name type="common">Black poplar mushroom</name>
    <name type="synonym">Agrocybe aegerita</name>
    <dbReference type="NCBI Taxonomy" id="1973307"/>
    <lineage>
        <taxon>Eukaryota</taxon>
        <taxon>Fungi</taxon>
        <taxon>Dikarya</taxon>
        <taxon>Basidiomycota</taxon>
        <taxon>Agaricomycotina</taxon>
        <taxon>Agaricomycetes</taxon>
        <taxon>Agaricomycetidae</taxon>
        <taxon>Agaricales</taxon>
        <taxon>Agaricineae</taxon>
        <taxon>Bolbitiaceae</taxon>
        <taxon>Cyclocybe</taxon>
    </lineage>
</organism>
<evidence type="ECO:0000313" key="2">
    <source>
        <dbReference type="Proteomes" id="UP000467700"/>
    </source>
</evidence>
<dbReference type="AlphaFoldDB" id="A0A8S0X1J0"/>
<dbReference type="PANTHER" id="PTHR38795:SF1">
    <property type="entry name" value="DUF6604 DOMAIN-CONTAINING PROTEIN"/>
    <property type="match status" value="1"/>
</dbReference>
<dbReference type="Proteomes" id="UP000467700">
    <property type="component" value="Unassembled WGS sequence"/>
</dbReference>
<dbReference type="OrthoDB" id="2993576at2759"/>
<evidence type="ECO:0000313" key="1">
    <source>
        <dbReference type="EMBL" id="CAA7264292.1"/>
    </source>
</evidence>
<dbReference type="EMBL" id="CACVBS010000044">
    <property type="protein sequence ID" value="CAA7264292.1"/>
    <property type="molecule type" value="Genomic_DNA"/>
</dbReference>
<gene>
    <name evidence="1" type="ORF">AAE3_LOCUS6555</name>
</gene>
<comment type="caution">
    <text evidence="1">The sequence shown here is derived from an EMBL/GenBank/DDBJ whole genome shotgun (WGS) entry which is preliminary data.</text>
</comment>
<reference evidence="1 2" key="1">
    <citation type="submission" date="2020-01" db="EMBL/GenBank/DDBJ databases">
        <authorList>
            <person name="Gupta K D."/>
        </authorList>
    </citation>
    <scope>NUCLEOTIDE SEQUENCE [LARGE SCALE GENOMIC DNA]</scope>
</reference>
<accession>A0A8S0X1J0</accession>
<proteinExistence type="predicted"/>
<sequence length="346" mass="40225">MPPEERAHEDYWIMWHPWVDIICANTTEPSWIGKEGLGREFQQFCIDDSHTISWALVFTCQMHVDSVHIRRRHLQGDFQTMRDFAEKITQSYDSYLPEEEPAQGQAYVQEKLDSARTSIRDWLLNDALTQSKEHSGWEKYKGYCDKNSIWLLNLWLTANAISGATVRYFRFATFVIQHDRYVQSIHLWNMLKQTGHLAFSTTVVRQDLATEDILLLDHLVEAFSEKVFLGPPPKRDFFKSWELSMGALPENYAQGKRAHKKTTPRPSNPRLRKMAHNLNHDRGSFLWLSDAVNLHYANFSNALKEDYARRRLCRQEWAFSHPLAVTLDLVNSEFGATTSAPPLAKP</sequence>